<evidence type="ECO:0000313" key="3">
    <source>
        <dbReference type="Proteomes" id="UP001143545"/>
    </source>
</evidence>
<sequence length="316" mass="36121">MHKFSSVILLGLTFCLWVSIGNAQNENDDASVTSETVESDFQEHFFTALKERAIENYGKAIDELLLCKELDPENAAVDYEMGINYTSARLYEDAENALLAAVEKEPSNRWYSEALFNVYKAQNKIEEAIETAENLAQYKDAFKESLVYLYANNFQYDKALAQLDTLDELYGSSSERDKKRAHFKAMQKHNAEISEDVEKVTEATDAVDGEETDPLKDIRNELTNLQEANDFATLKEKAQEALASYPTQPFLYYMEGVANEHMTQFKQAIESYEMAIEFLVDDVVLEKELYLALANCHKQLGNIQEQQEYLHKANDI</sequence>
<dbReference type="SUPFAM" id="SSF48452">
    <property type="entry name" value="TPR-like"/>
    <property type="match status" value="1"/>
</dbReference>
<dbReference type="RefSeq" id="WP_281754417.1">
    <property type="nucleotide sequence ID" value="NZ_BRVP01000012.1"/>
</dbReference>
<dbReference type="SMART" id="SM00028">
    <property type="entry name" value="TPR"/>
    <property type="match status" value="3"/>
</dbReference>
<dbReference type="InterPro" id="IPR011990">
    <property type="entry name" value="TPR-like_helical_dom_sf"/>
</dbReference>
<feature type="chain" id="PRO_5040915424" description="Tetratricopeptide repeat protein" evidence="1">
    <location>
        <begin position="24"/>
        <end position="316"/>
    </location>
</feature>
<reference evidence="2" key="1">
    <citation type="submission" date="2022-07" db="EMBL/GenBank/DDBJ databases">
        <title>Taxonomy of Novel Oxalotrophic and Methylotrophic Bacteria.</title>
        <authorList>
            <person name="Sahin N."/>
            <person name="Tani A."/>
        </authorList>
    </citation>
    <scope>NUCLEOTIDE SEQUENCE</scope>
    <source>
        <strain evidence="2">AM327</strain>
    </source>
</reference>
<keyword evidence="3" id="KW-1185">Reference proteome</keyword>
<keyword evidence="1" id="KW-0732">Signal</keyword>
<evidence type="ECO:0000313" key="2">
    <source>
        <dbReference type="EMBL" id="GLB52858.1"/>
    </source>
</evidence>
<proteinExistence type="predicted"/>
<dbReference type="Gene3D" id="1.25.40.10">
    <property type="entry name" value="Tetratricopeptide repeat domain"/>
    <property type="match status" value="2"/>
</dbReference>
<dbReference type="Proteomes" id="UP001143545">
    <property type="component" value="Unassembled WGS sequence"/>
</dbReference>
<accession>A0A9W6B8J4</accession>
<dbReference type="InterPro" id="IPR019734">
    <property type="entry name" value="TPR_rpt"/>
</dbReference>
<feature type="signal peptide" evidence="1">
    <location>
        <begin position="1"/>
        <end position="23"/>
    </location>
</feature>
<protein>
    <recommendedName>
        <fullName evidence="4">Tetratricopeptide repeat protein</fullName>
    </recommendedName>
</protein>
<evidence type="ECO:0000256" key="1">
    <source>
        <dbReference type="SAM" id="SignalP"/>
    </source>
</evidence>
<organism evidence="2 3">
    <name type="scientific">Neptunitalea chrysea</name>
    <dbReference type="NCBI Taxonomy" id="1647581"/>
    <lineage>
        <taxon>Bacteria</taxon>
        <taxon>Pseudomonadati</taxon>
        <taxon>Bacteroidota</taxon>
        <taxon>Flavobacteriia</taxon>
        <taxon>Flavobacteriales</taxon>
        <taxon>Flavobacteriaceae</taxon>
        <taxon>Neptunitalea</taxon>
    </lineage>
</organism>
<dbReference type="EMBL" id="BRVP01000012">
    <property type="protein sequence ID" value="GLB52858.1"/>
    <property type="molecule type" value="Genomic_DNA"/>
</dbReference>
<dbReference type="AlphaFoldDB" id="A0A9W6B8J4"/>
<evidence type="ECO:0008006" key="4">
    <source>
        <dbReference type="Google" id="ProtNLM"/>
    </source>
</evidence>
<comment type="caution">
    <text evidence="2">The sequence shown here is derived from an EMBL/GenBank/DDBJ whole genome shotgun (WGS) entry which is preliminary data.</text>
</comment>
<name>A0A9W6B8J4_9FLAO</name>
<gene>
    <name evidence="2" type="ORF">NBRC110019_18980</name>
</gene>